<evidence type="ECO:0000313" key="2">
    <source>
        <dbReference type="EMBL" id="QHA02576.1"/>
    </source>
</evidence>
<name>A0A6I6N2X9_9ACTN</name>
<reference evidence="2 3" key="1">
    <citation type="submission" date="2019-12" db="EMBL/GenBank/DDBJ databases">
        <title>Streptomyces sp. strain T44 isolated from rhizosphere soil of Broussonetia papyrifera.</title>
        <authorList>
            <person name="Mo P."/>
        </authorList>
    </citation>
    <scope>NUCLEOTIDE SEQUENCE [LARGE SCALE GENOMIC DNA]</scope>
    <source>
        <strain evidence="2 3">T44</strain>
    </source>
</reference>
<evidence type="ECO:0000259" key="1">
    <source>
        <dbReference type="Pfam" id="PF12680"/>
    </source>
</evidence>
<dbReference type="EMBL" id="CP047020">
    <property type="protein sequence ID" value="QHA02576.1"/>
    <property type="molecule type" value="Genomic_DNA"/>
</dbReference>
<proteinExistence type="predicted"/>
<keyword evidence="3" id="KW-1185">Reference proteome</keyword>
<dbReference type="RefSeq" id="WP_158917714.1">
    <property type="nucleotide sequence ID" value="NZ_CP047020.1"/>
</dbReference>
<feature type="domain" description="SnoaL-like" evidence="1">
    <location>
        <begin position="14"/>
        <end position="112"/>
    </location>
</feature>
<dbReference type="InterPro" id="IPR032710">
    <property type="entry name" value="NTF2-like_dom_sf"/>
</dbReference>
<dbReference type="SUPFAM" id="SSF54427">
    <property type="entry name" value="NTF2-like"/>
    <property type="match status" value="1"/>
</dbReference>
<protein>
    <recommendedName>
        <fullName evidence="1">SnoaL-like domain-containing protein</fullName>
    </recommendedName>
</protein>
<dbReference type="Gene3D" id="3.10.450.50">
    <property type="match status" value="1"/>
</dbReference>
<evidence type="ECO:0000313" key="3">
    <source>
        <dbReference type="Proteomes" id="UP000436138"/>
    </source>
</evidence>
<dbReference type="Pfam" id="PF12680">
    <property type="entry name" value="SnoaL_2"/>
    <property type="match status" value="1"/>
</dbReference>
<dbReference type="KEGG" id="sbro:GQF42_04080"/>
<organism evidence="2 3">
    <name type="scientific">Streptomyces broussonetiae</name>
    <dbReference type="NCBI Taxonomy" id="2686304"/>
    <lineage>
        <taxon>Bacteria</taxon>
        <taxon>Bacillati</taxon>
        <taxon>Actinomycetota</taxon>
        <taxon>Actinomycetes</taxon>
        <taxon>Kitasatosporales</taxon>
        <taxon>Streptomycetaceae</taxon>
        <taxon>Streptomyces</taxon>
    </lineage>
</organism>
<dbReference type="Proteomes" id="UP000436138">
    <property type="component" value="Chromosome"/>
</dbReference>
<dbReference type="AlphaFoldDB" id="A0A6I6N2X9"/>
<gene>
    <name evidence="2" type="ORF">GQF42_04080</name>
</gene>
<sequence>MRDEAQGAGAVGLRMYEAFNGRDLAALETILAPDFVSHPLRTTGVGAVADAWSAMFEAHPGIRVCVEDMLVDRDRVAVRSVLHGLSGPRPDGAEPGPVMMEIFRVRHGRIAELWGLSSLGRPAG</sequence>
<accession>A0A6I6N2X9</accession>
<dbReference type="InterPro" id="IPR037401">
    <property type="entry name" value="SnoaL-like"/>
</dbReference>